<dbReference type="PANTHER" id="PTHR30289:SF1">
    <property type="entry name" value="PEBP (PHOSPHATIDYLETHANOLAMINE-BINDING PROTEIN) FAMILY PROTEIN"/>
    <property type="match status" value="1"/>
</dbReference>
<dbReference type="CDD" id="cd00865">
    <property type="entry name" value="PEBP_bact_arch"/>
    <property type="match status" value="1"/>
</dbReference>
<dbReference type="PANTHER" id="PTHR30289">
    <property type="entry name" value="UNCHARACTERIZED PROTEIN YBCL-RELATED"/>
    <property type="match status" value="1"/>
</dbReference>
<dbReference type="InterPro" id="IPR008914">
    <property type="entry name" value="PEBP"/>
</dbReference>
<dbReference type="NCBIfam" id="TIGR00481">
    <property type="entry name" value="YbhB/YbcL family Raf kinase inhibitor-like protein"/>
    <property type="match status" value="1"/>
</dbReference>
<dbReference type="Gene3D" id="3.90.280.10">
    <property type="entry name" value="PEBP-like"/>
    <property type="match status" value="1"/>
</dbReference>
<dbReference type="GO" id="GO:0004860">
    <property type="term" value="F:protein kinase inhibitor activity"/>
    <property type="evidence" value="ECO:0007669"/>
    <property type="project" value="UniProtKB-KW"/>
</dbReference>
<evidence type="ECO:0000256" key="1">
    <source>
        <dbReference type="ARBA" id="ARBA00007120"/>
    </source>
</evidence>
<name>A0ABZ1ZB06_9NOCA</name>
<dbReference type="Proteomes" id="UP001432062">
    <property type="component" value="Chromosome"/>
</dbReference>
<reference evidence="2" key="1">
    <citation type="submission" date="2022-10" db="EMBL/GenBank/DDBJ databases">
        <title>The complete genomes of actinobacterial strains from the NBC collection.</title>
        <authorList>
            <person name="Joergensen T.S."/>
            <person name="Alvarez Arevalo M."/>
            <person name="Sterndorff E.B."/>
            <person name="Faurdal D."/>
            <person name="Vuksanovic O."/>
            <person name="Mourched A.-S."/>
            <person name="Charusanti P."/>
            <person name="Shaw S."/>
            <person name="Blin K."/>
            <person name="Weber T."/>
        </authorList>
    </citation>
    <scope>NUCLEOTIDE SEQUENCE</scope>
    <source>
        <strain evidence="2">NBC_01482</strain>
    </source>
</reference>
<protein>
    <submittedName>
        <fullName evidence="2">YbhB/YbcL family Raf kinase inhibitor-like protein</fullName>
    </submittedName>
</protein>
<proteinExistence type="inferred from homology"/>
<evidence type="ECO:0000313" key="3">
    <source>
        <dbReference type="Proteomes" id="UP001432062"/>
    </source>
</evidence>
<dbReference type="InterPro" id="IPR036610">
    <property type="entry name" value="PEBP-like_sf"/>
</dbReference>
<comment type="similarity">
    <text evidence="1">Belongs to the UPF0098 family.</text>
</comment>
<dbReference type="EMBL" id="CP109441">
    <property type="protein sequence ID" value="WUV51275.1"/>
    <property type="molecule type" value="Genomic_DNA"/>
</dbReference>
<accession>A0ABZ1ZB06</accession>
<keyword evidence="3" id="KW-1185">Reference proteome</keyword>
<organism evidence="2 3">
    <name type="scientific">Nocardia vinacea</name>
    <dbReference type="NCBI Taxonomy" id="96468"/>
    <lineage>
        <taxon>Bacteria</taxon>
        <taxon>Bacillati</taxon>
        <taxon>Actinomycetota</taxon>
        <taxon>Actinomycetes</taxon>
        <taxon>Mycobacteriales</taxon>
        <taxon>Nocardiaceae</taxon>
        <taxon>Nocardia</taxon>
    </lineage>
</organism>
<sequence length="154" mass="16569">MRRTPARADLHSAAFTDHATIPDRYSYDGGNVAPPLEWSGIPDDAVELVLLCEDEDAPGRPFTHWLMTGIAPNATSVRADAPPPMAVAGPNDFGEIGWSGPRPPVGDQPHRYFFRLYALDQKPGFTKETTADVVRSAITDHVVASGTLVGLFAA</sequence>
<dbReference type="InterPro" id="IPR005247">
    <property type="entry name" value="YbhB_YbcL/LppC-like"/>
</dbReference>
<evidence type="ECO:0000313" key="2">
    <source>
        <dbReference type="EMBL" id="WUV51275.1"/>
    </source>
</evidence>
<gene>
    <name evidence="2" type="ORF">OG563_30070</name>
</gene>
<dbReference type="RefSeq" id="WP_329416085.1">
    <property type="nucleotide sequence ID" value="NZ_CP109441.1"/>
</dbReference>
<keyword evidence="2" id="KW-0649">Protein kinase inhibitor</keyword>
<dbReference type="SUPFAM" id="SSF49777">
    <property type="entry name" value="PEBP-like"/>
    <property type="match status" value="1"/>
</dbReference>
<dbReference type="Pfam" id="PF01161">
    <property type="entry name" value="PBP"/>
    <property type="match status" value="1"/>
</dbReference>